<dbReference type="SUPFAM" id="SSF51735">
    <property type="entry name" value="NAD(P)-binding Rossmann-fold domains"/>
    <property type="match status" value="1"/>
</dbReference>
<evidence type="ECO:0000259" key="4">
    <source>
        <dbReference type="Pfam" id="PF01370"/>
    </source>
</evidence>
<evidence type="ECO:0000313" key="5">
    <source>
        <dbReference type="EMBL" id="MFC5530551.1"/>
    </source>
</evidence>
<organism evidence="5 6">
    <name type="scientific">Cohnella yongneupensis</name>
    <dbReference type="NCBI Taxonomy" id="425006"/>
    <lineage>
        <taxon>Bacteria</taxon>
        <taxon>Bacillati</taxon>
        <taxon>Bacillota</taxon>
        <taxon>Bacilli</taxon>
        <taxon>Bacillales</taxon>
        <taxon>Paenibacillaceae</taxon>
        <taxon>Cohnella</taxon>
    </lineage>
</organism>
<reference evidence="6" key="1">
    <citation type="journal article" date="2019" name="Int. J. Syst. Evol. Microbiol.">
        <title>The Global Catalogue of Microorganisms (GCM) 10K type strain sequencing project: providing services to taxonomists for standard genome sequencing and annotation.</title>
        <authorList>
            <consortium name="The Broad Institute Genomics Platform"/>
            <consortium name="The Broad Institute Genome Sequencing Center for Infectious Disease"/>
            <person name="Wu L."/>
            <person name="Ma J."/>
        </authorList>
    </citation>
    <scope>NUCLEOTIDE SEQUENCE [LARGE SCALE GENOMIC DNA]</scope>
    <source>
        <strain evidence="6">CGMCC 1.18578</strain>
    </source>
</reference>
<dbReference type="Pfam" id="PF01370">
    <property type="entry name" value="Epimerase"/>
    <property type="match status" value="1"/>
</dbReference>
<dbReference type="Gene3D" id="3.40.50.720">
    <property type="entry name" value="NAD(P)-binding Rossmann-like Domain"/>
    <property type="match status" value="1"/>
</dbReference>
<dbReference type="InterPro" id="IPR001509">
    <property type="entry name" value="Epimerase_deHydtase"/>
</dbReference>
<sequence length="278" mass="30571">MKTIAVTGGSGKLGVWVIEELQRQGYTVISLDEKRSDRLSCKQVKVELSNLGHVVSGIQGAEGVVHLAAIPAPIIYTHDYIFDNNVMATYNVLEAAALLGIKKVVIGSSESAYGFAWSPKPFAPNYLPVDEDHPLLPHECYGLSKIVGEQTGAMFHRRTGMQVMALRYSTIYTPNDYAGLSLADAGRYKKTMWSYIDIRDAATATLASLESDAGGFHALNITADDTLSDWESARLAEQYYPETTERRGALEGRTAVVSNARAKALLGWEPKYSWQQFK</sequence>
<evidence type="ECO:0000313" key="6">
    <source>
        <dbReference type="Proteomes" id="UP001596108"/>
    </source>
</evidence>
<dbReference type="RefSeq" id="WP_378112496.1">
    <property type="nucleotide sequence ID" value="NZ_JBHSNC010000043.1"/>
</dbReference>
<evidence type="ECO:0000256" key="1">
    <source>
        <dbReference type="ARBA" id="ARBA00007637"/>
    </source>
</evidence>
<feature type="domain" description="NAD-dependent epimerase/dehydratase" evidence="4">
    <location>
        <begin position="4"/>
        <end position="212"/>
    </location>
</feature>
<dbReference type="PANTHER" id="PTHR43103">
    <property type="entry name" value="NUCLEOSIDE-DIPHOSPHATE-SUGAR EPIMERASE"/>
    <property type="match status" value="1"/>
</dbReference>
<proteinExistence type="inferred from homology"/>
<dbReference type="EMBL" id="JBHSNC010000043">
    <property type="protein sequence ID" value="MFC5530551.1"/>
    <property type="molecule type" value="Genomic_DNA"/>
</dbReference>
<evidence type="ECO:0000256" key="3">
    <source>
        <dbReference type="ARBA" id="ARBA00023027"/>
    </source>
</evidence>
<comment type="similarity">
    <text evidence="1">Belongs to the NAD(P)-dependent epimerase/dehydratase family.</text>
</comment>
<comment type="caution">
    <text evidence="5">The sequence shown here is derived from an EMBL/GenBank/DDBJ whole genome shotgun (WGS) entry which is preliminary data.</text>
</comment>
<dbReference type="InterPro" id="IPR036291">
    <property type="entry name" value="NAD(P)-bd_dom_sf"/>
</dbReference>
<accession>A0ABW0QZY9</accession>
<keyword evidence="2" id="KW-0560">Oxidoreductase</keyword>
<keyword evidence="6" id="KW-1185">Reference proteome</keyword>
<dbReference type="Proteomes" id="UP001596108">
    <property type="component" value="Unassembled WGS sequence"/>
</dbReference>
<keyword evidence="3" id="KW-0520">NAD</keyword>
<name>A0ABW0QZY9_9BACL</name>
<dbReference type="PANTHER" id="PTHR43103:SF5">
    <property type="entry name" value="4-EPIMERASE, PUTATIVE (AFU_ORTHOLOGUE AFUA_7G00360)-RELATED"/>
    <property type="match status" value="1"/>
</dbReference>
<evidence type="ECO:0000256" key="2">
    <source>
        <dbReference type="ARBA" id="ARBA00023002"/>
    </source>
</evidence>
<protein>
    <submittedName>
        <fullName evidence="5">NAD-dependent epimerase/dehydratase family protein</fullName>
    </submittedName>
</protein>
<gene>
    <name evidence="5" type="ORF">ACFPQ4_14025</name>
</gene>